<dbReference type="Proteomes" id="UP000190162">
    <property type="component" value="Unassembled WGS sequence"/>
</dbReference>
<evidence type="ECO:0000313" key="2">
    <source>
        <dbReference type="EMBL" id="SKA63827.1"/>
    </source>
</evidence>
<dbReference type="PROSITE" id="PS51257">
    <property type="entry name" value="PROKAR_LIPOPROTEIN"/>
    <property type="match status" value="1"/>
</dbReference>
<feature type="chain" id="PRO_5013160026" evidence="1">
    <location>
        <begin position="28"/>
        <end position="288"/>
    </location>
</feature>
<name>A0A1T4VFX7_9GAMM</name>
<feature type="signal peptide" evidence="1">
    <location>
        <begin position="1"/>
        <end position="27"/>
    </location>
</feature>
<reference evidence="3" key="1">
    <citation type="submission" date="2017-02" db="EMBL/GenBank/DDBJ databases">
        <authorList>
            <person name="Varghese N."/>
            <person name="Submissions S."/>
        </authorList>
    </citation>
    <scope>NUCLEOTIDE SEQUENCE [LARGE SCALE GENOMIC DNA]</scope>
    <source>
        <strain evidence="3">DSM 22720</strain>
    </source>
</reference>
<dbReference type="OrthoDB" id="9812089at2"/>
<dbReference type="AlphaFoldDB" id="A0A1T4VFX7"/>
<dbReference type="InterPro" id="IPR032710">
    <property type="entry name" value="NTF2-like_dom_sf"/>
</dbReference>
<accession>A0A1T4VFX7</accession>
<dbReference type="Gene3D" id="3.10.450.50">
    <property type="match status" value="2"/>
</dbReference>
<dbReference type="EMBL" id="FUXU01000070">
    <property type="protein sequence ID" value="SKA63827.1"/>
    <property type="molecule type" value="Genomic_DNA"/>
</dbReference>
<keyword evidence="1" id="KW-0732">Signal</keyword>
<evidence type="ECO:0000256" key="1">
    <source>
        <dbReference type="SAM" id="SignalP"/>
    </source>
</evidence>
<dbReference type="SUPFAM" id="SSF54427">
    <property type="entry name" value="NTF2-like"/>
    <property type="match status" value="2"/>
</dbReference>
<dbReference type="GO" id="GO:0030638">
    <property type="term" value="P:polyketide metabolic process"/>
    <property type="evidence" value="ECO:0007669"/>
    <property type="project" value="InterPro"/>
</dbReference>
<dbReference type="RefSeq" id="WP_078753962.1">
    <property type="nucleotide sequence ID" value="NZ_FUXU01000070.1"/>
</dbReference>
<keyword evidence="3" id="KW-1185">Reference proteome</keyword>
<organism evidence="2 3">
    <name type="scientific">Enterovibrio nigricans DSM 22720</name>
    <dbReference type="NCBI Taxonomy" id="1121868"/>
    <lineage>
        <taxon>Bacteria</taxon>
        <taxon>Pseudomonadati</taxon>
        <taxon>Pseudomonadota</taxon>
        <taxon>Gammaproteobacteria</taxon>
        <taxon>Vibrionales</taxon>
        <taxon>Vibrionaceae</taxon>
        <taxon>Enterovibrio</taxon>
    </lineage>
</organism>
<dbReference type="PANTHER" id="PTHR38436:SF1">
    <property type="entry name" value="ESTER CYCLASE"/>
    <property type="match status" value="1"/>
</dbReference>
<gene>
    <name evidence="2" type="ORF">SAMN02745132_03789</name>
</gene>
<protein>
    <submittedName>
        <fullName evidence="2">Predicted SnoaL-like aldol condensation-catalyzing enzyme</fullName>
    </submittedName>
</protein>
<proteinExistence type="predicted"/>
<sequence length="288" mass="31288">MKTITNKLFRSVAVAGVMGVAACSAMAAEEMISNKNKAVALISSIETGDHAPIAYINPDKYIQHNLAVGDGLEGFGEVMKALPEGSAKADVKRAFEDGGYVVLHTEYDFFGPKVGFDVFRFEDGLIVEHWNNLQEIAPPNPSGRTQLDGATAVKDLDKTDENKALVASFVNTILMKGEMAKINEYIDGGDAAYLQHNPMVADGLSGLSVALQALAEQGMPMSYSANHKIIGQGNFVLAISEGKFLNEHVAFYDLFRVDNGKIVEHWDTIETIPPRSEWKNGNGKFGFK</sequence>
<dbReference type="InterPro" id="IPR009959">
    <property type="entry name" value="Cyclase_SnoaL-like"/>
</dbReference>
<dbReference type="PANTHER" id="PTHR38436">
    <property type="entry name" value="POLYKETIDE CYCLASE SNOAL-LIKE DOMAIN"/>
    <property type="match status" value="1"/>
</dbReference>
<evidence type="ECO:0000313" key="3">
    <source>
        <dbReference type="Proteomes" id="UP000190162"/>
    </source>
</evidence>